<keyword evidence="8" id="KW-1185">Reference proteome</keyword>
<name>A0A211ZR76_9PROT</name>
<dbReference type="GO" id="GO:0008198">
    <property type="term" value="F:ferrous iron binding"/>
    <property type="evidence" value="ECO:0007669"/>
    <property type="project" value="InterPro"/>
</dbReference>
<keyword evidence="5" id="KW-0560">Oxidoreductase</keyword>
<dbReference type="CDD" id="cd07363">
    <property type="entry name" value="45_DOPA_Dioxygenase"/>
    <property type="match status" value="1"/>
</dbReference>
<keyword evidence="4" id="KW-0862">Zinc</keyword>
<dbReference type="STRING" id="1122125.GCA_000423185_06946"/>
<sequence>MSTMPALFVSHGSPMLALSDEPAGRFFDALGPSLPRPDAILLASAHFETEVPTVGAVQTPETIHDFYGFPEPLYQVRYPATGAPGLARLAAERIAAAGLPVEIDQTRGLDHGAWVPLRRMYPAADIPVATLSIQPHRDPAHHYAVGQALRGLRKEGVMVLASGSLTHNLRALDWRGGPDAPVSGWAQAFIDWVAAAVEEGRVDDLLNYRRLAPEAVKNHPADEHFLPFFVALGAGDLPGRRLHASVTMGALAMDAYSF</sequence>
<proteinExistence type="inferred from homology"/>
<accession>A0A211ZR76</accession>
<dbReference type="OrthoDB" id="9790889at2"/>
<dbReference type="GO" id="GO:0016702">
    <property type="term" value="F:oxidoreductase activity, acting on single donors with incorporation of molecular oxygen, incorporation of two atoms of oxygen"/>
    <property type="evidence" value="ECO:0007669"/>
    <property type="project" value="UniProtKB-ARBA"/>
</dbReference>
<comment type="similarity">
    <text evidence="2">Belongs to the DODA-type extradiol aromatic ring-opening dioxygenase family.</text>
</comment>
<gene>
    <name evidence="7" type="ORF">BWR60_08650</name>
</gene>
<organism evidence="7 8">
    <name type="scientific">Inquilinus limosus</name>
    <dbReference type="NCBI Taxonomy" id="171674"/>
    <lineage>
        <taxon>Bacteria</taxon>
        <taxon>Pseudomonadati</taxon>
        <taxon>Pseudomonadota</taxon>
        <taxon>Alphaproteobacteria</taxon>
        <taxon>Rhodospirillales</taxon>
        <taxon>Rhodospirillaceae</taxon>
        <taxon>Inquilinus</taxon>
    </lineage>
</organism>
<comment type="cofactor">
    <cofactor evidence="1">
        <name>Zn(2+)</name>
        <dbReference type="ChEBI" id="CHEBI:29105"/>
    </cofactor>
</comment>
<dbReference type="PANTHER" id="PTHR30096">
    <property type="entry name" value="4,5-DOPA DIOXYGENASE EXTRADIOL-LIKE PROTEIN"/>
    <property type="match status" value="1"/>
</dbReference>
<dbReference type="Pfam" id="PF02900">
    <property type="entry name" value="LigB"/>
    <property type="match status" value="1"/>
</dbReference>
<dbReference type="GO" id="GO:0008270">
    <property type="term" value="F:zinc ion binding"/>
    <property type="evidence" value="ECO:0007669"/>
    <property type="project" value="InterPro"/>
</dbReference>
<evidence type="ECO:0000256" key="4">
    <source>
        <dbReference type="ARBA" id="ARBA00022833"/>
    </source>
</evidence>
<dbReference type="PANTHER" id="PTHR30096:SF0">
    <property type="entry name" value="4,5-DOPA DIOXYGENASE EXTRADIOL-LIKE PROTEIN"/>
    <property type="match status" value="1"/>
</dbReference>
<feature type="domain" description="Extradiol ring-cleavage dioxygenase class III enzyme subunit B" evidence="6">
    <location>
        <begin position="6"/>
        <end position="237"/>
    </location>
</feature>
<dbReference type="Gene3D" id="3.40.830.10">
    <property type="entry name" value="LigB-like"/>
    <property type="match status" value="1"/>
</dbReference>
<evidence type="ECO:0000259" key="6">
    <source>
        <dbReference type="Pfam" id="PF02900"/>
    </source>
</evidence>
<keyword evidence="3" id="KW-0479">Metal-binding</keyword>
<evidence type="ECO:0000313" key="7">
    <source>
        <dbReference type="EMBL" id="OWJ67739.1"/>
    </source>
</evidence>
<dbReference type="InterPro" id="IPR014436">
    <property type="entry name" value="Extradiol_dOase_DODA"/>
</dbReference>
<comment type="caution">
    <text evidence="7">The sequence shown here is derived from an EMBL/GenBank/DDBJ whole genome shotgun (WGS) entry which is preliminary data.</text>
</comment>
<evidence type="ECO:0000256" key="2">
    <source>
        <dbReference type="ARBA" id="ARBA00007581"/>
    </source>
</evidence>
<protein>
    <submittedName>
        <fullName evidence="7">Dioxygenase</fullName>
    </submittedName>
</protein>
<dbReference type="SUPFAM" id="SSF53213">
    <property type="entry name" value="LigB-like"/>
    <property type="match status" value="1"/>
</dbReference>
<evidence type="ECO:0000256" key="1">
    <source>
        <dbReference type="ARBA" id="ARBA00001947"/>
    </source>
</evidence>
<dbReference type="AlphaFoldDB" id="A0A211ZR76"/>
<dbReference type="PIRSF" id="PIRSF006157">
    <property type="entry name" value="Doxgns_DODA"/>
    <property type="match status" value="1"/>
</dbReference>
<dbReference type="Proteomes" id="UP000196655">
    <property type="component" value="Unassembled WGS sequence"/>
</dbReference>
<keyword evidence="7" id="KW-0223">Dioxygenase</keyword>
<dbReference type="InterPro" id="IPR004183">
    <property type="entry name" value="Xdiol_dOase_suB"/>
</dbReference>
<evidence type="ECO:0000313" key="8">
    <source>
        <dbReference type="Proteomes" id="UP000196655"/>
    </source>
</evidence>
<dbReference type="EMBL" id="NHON01000011">
    <property type="protein sequence ID" value="OWJ67739.1"/>
    <property type="molecule type" value="Genomic_DNA"/>
</dbReference>
<reference evidence="8" key="1">
    <citation type="submission" date="2017-05" db="EMBL/GenBank/DDBJ databases">
        <authorList>
            <person name="Macchi M."/>
            <person name="Festa S."/>
            <person name="Coppotelli B.M."/>
            <person name="Morelli I.S."/>
        </authorList>
    </citation>
    <scope>NUCLEOTIDE SEQUENCE [LARGE SCALE GENOMIC DNA]</scope>
    <source>
        <strain evidence="8">I</strain>
    </source>
</reference>
<evidence type="ECO:0000256" key="3">
    <source>
        <dbReference type="ARBA" id="ARBA00022723"/>
    </source>
</evidence>
<dbReference type="RefSeq" id="WP_088150595.1">
    <property type="nucleotide sequence ID" value="NZ_NHON01000011.1"/>
</dbReference>
<evidence type="ECO:0000256" key="5">
    <source>
        <dbReference type="ARBA" id="ARBA00023002"/>
    </source>
</evidence>